<dbReference type="GO" id="GO:0006040">
    <property type="term" value="P:amino sugar metabolic process"/>
    <property type="evidence" value="ECO:0007669"/>
    <property type="project" value="InterPro"/>
</dbReference>
<dbReference type="OrthoDB" id="9763949at2"/>
<evidence type="ECO:0000313" key="2">
    <source>
        <dbReference type="Proteomes" id="UP000317648"/>
    </source>
</evidence>
<dbReference type="InterPro" id="IPR005338">
    <property type="entry name" value="Anhydro_N_Ac-Mur_kinase"/>
</dbReference>
<proteinExistence type="predicted"/>
<dbReference type="GO" id="GO:0016301">
    <property type="term" value="F:kinase activity"/>
    <property type="evidence" value="ECO:0007669"/>
    <property type="project" value="UniProtKB-KW"/>
</dbReference>
<dbReference type="PANTHER" id="PTHR30605:SF0">
    <property type="entry name" value="ANHYDRO-N-ACETYLMURAMIC ACID KINASE"/>
    <property type="match status" value="1"/>
</dbReference>
<gene>
    <name evidence="1" type="ORF">Pla8534_25320</name>
</gene>
<name>A0A518DSA4_9BACT</name>
<keyword evidence="2" id="KW-1185">Reference proteome</keyword>
<dbReference type="PANTHER" id="PTHR30605">
    <property type="entry name" value="ANHYDRO-N-ACETYLMURAMIC ACID KINASE"/>
    <property type="match status" value="1"/>
</dbReference>
<dbReference type="RefSeq" id="WP_145053377.1">
    <property type="nucleotide sequence ID" value="NZ_CP036433.1"/>
</dbReference>
<reference evidence="1 2" key="1">
    <citation type="submission" date="2019-02" db="EMBL/GenBank/DDBJ databases">
        <title>Deep-cultivation of Planctomycetes and their phenomic and genomic characterization uncovers novel biology.</title>
        <authorList>
            <person name="Wiegand S."/>
            <person name="Jogler M."/>
            <person name="Boedeker C."/>
            <person name="Pinto D."/>
            <person name="Vollmers J."/>
            <person name="Rivas-Marin E."/>
            <person name="Kohn T."/>
            <person name="Peeters S.H."/>
            <person name="Heuer A."/>
            <person name="Rast P."/>
            <person name="Oberbeckmann S."/>
            <person name="Bunk B."/>
            <person name="Jeske O."/>
            <person name="Meyerdierks A."/>
            <person name="Storesund J.E."/>
            <person name="Kallscheuer N."/>
            <person name="Luecker S."/>
            <person name="Lage O.M."/>
            <person name="Pohl T."/>
            <person name="Merkel B.J."/>
            <person name="Hornburger P."/>
            <person name="Mueller R.-W."/>
            <person name="Bruemmer F."/>
            <person name="Labrenz M."/>
            <person name="Spormann A.M."/>
            <person name="Op den Camp H."/>
            <person name="Overmann J."/>
            <person name="Amann R."/>
            <person name="Jetten M.S.M."/>
            <person name="Mascher T."/>
            <person name="Medema M.H."/>
            <person name="Devos D.P."/>
            <person name="Kaster A.-K."/>
            <person name="Ovreas L."/>
            <person name="Rohde M."/>
            <person name="Galperin M.Y."/>
            <person name="Jogler C."/>
        </authorList>
    </citation>
    <scope>NUCLEOTIDE SEQUENCE [LARGE SCALE GENOMIC DNA]</scope>
    <source>
        <strain evidence="1 2">Pla85_3_4</strain>
    </source>
</reference>
<organism evidence="1 2">
    <name type="scientific">Lignipirellula cremea</name>
    <dbReference type="NCBI Taxonomy" id="2528010"/>
    <lineage>
        <taxon>Bacteria</taxon>
        <taxon>Pseudomonadati</taxon>
        <taxon>Planctomycetota</taxon>
        <taxon>Planctomycetia</taxon>
        <taxon>Pirellulales</taxon>
        <taxon>Pirellulaceae</taxon>
        <taxon>Lignipirellula</taxon>
    </lineage>
</organism>
<sequence length="344" mass="37140">MAAAAQSLTRRTLGMCASADGERLCGAAVAASGNGLRMRLKLVAAANLPLPPHLTQNLLQLQKPGGSDGVLLSLLRQEMADQMVQLAALLTGRLEEHAAPLSIGVGDWLLVDEHHPGALPTPCSICDTHRLAELTGLTVVDDFAARDLAAGGNGMVLSLLPYWLLLADRSMTAPERIARVLIERLSTSEEFRMTYLPPHAVLADWLPPVHCETVSSAEAAVDLLLERTSPRADEPPLWPEVAGAVFDDPIDFDWHSAVQTVLPHGHAVPLADFHFDSDSLPAAAWATLALLHLDQAPANMPHMTGAETRRLLGRLTPGSPHLWSRLLREMHKVQPETMSLLRAI</sequence>
<dbReference type="GO" id="GO:0009254">
    <property type="term" value="P:peptidoglycan turnover"/>
    <property type="evidence" value="ECO:0007669"/>
    <property type="project" value="InterPro"/>
</dbReference>
<dbReference type="AlphaFoldDB" id="A0A518DSA4"/>
<evidence type="ECO:0000313" key="1">
    <source>
        <dbReference type="EMBL" id="QDU94726.1"/>
    </source>
</evidence>
<keyword evidence="1" id="KW-0808">Transferase</keyword>
<keyword evidence="1" id="KW-0418">Kinase</keyword>
<dbReference type="GO" id="GO:0005524">
    <property type="term" value="F:ATP binding"/>
    <property type="evidence" value="ECO:0007669"/>
    <property type="project" value="InterPro"/>
</dbReference>
<dbReference type="EMBL" id="CP036433">
    <property type="protein sequence ID" value="QDU94726.1"/>
    <property type="molecule type" value="Genomic_DNA"/>
</dbReference>
<accession>A0A518DSA4</accession>
<dbReference type="GO" id="GO:0016773">
    <property type="term" value="F:phosphotransferase activity, alcohol group as acceptor"/>
    <property type="evidence" value="ECO:0007669"/>
    <property type="project" value="InterPro"/>
</dbReference>
<dbReference type="KEGG" id="lcre:Pla8534_25320"/>
<dbReference type="Pfam" id="PF03702">
    <property type="entry name" value="AnmK"/>
    <property type="match status" value="2"/>
</dbReference>
<dbReference type="Proteomes" id="UP000317648">
    <property type="component" value="Chromosome"/>
</dbReference>
<dbReference type="Gene3D" id="3.30.420.40">
    <property type="match status" value="1"/>
</dbReference>
<protein>
    <submittedName>
        <fullName evidence="1">Anhydro-N-acetylmuramic acid kinase</fullName>
    </submittedName>
</protein>